<dbReference type="STRING" id="651662.SAMN04488069_10193"/>
<name>A0A1H3AYC0_9BACT</name>
<dbReference type="InterPro" id="IPR013517">
    <property type="entry name" value="FG-GAP"/>
</dbReference>
<keyword evidence="1" id="KW-0732">Signal</keyword>
<proteinExistence type="predicted"/>
<dbReference type="Pfam" id="PF13205">
    <property type="entry name" value="Big_5"/>
    <property type="match status" value="3"/>
</dbReference>
<evidence type="ECO:0000256" key="1">
    <source>
        <dbReference type="ARBA" id="ARBA00022729"/>
    </source>
</evidence>
<protein>
    <submittedName>
        <fullName evidence="3">Por secretion system C-terminal sorting domain-containing protein</fullName>
    </submittedName>
</protein>
<reference evidence="4" key="1">
    <citation type="submission" date="2016-10" db="EMBL/GenBank/DDBJ databases">
        <authorList>
            <person name="Varghese N."/>
            <person name="Submissions S."/>
        </authorList>
    </citation>
    <scope>NUCLEOTIDE SEQUENCE [LARGE SCALE GENOMIC DNA]</scope>
    <source>
        <strain evidence="4">CGMCC 1.8975</strain>
    </source>
</reference>
<dbReference type="PANTHER" id="PTHR46580:SF2">
    <property type="entry name" value="MAM DOMAIN-CONTAINING PROTEIN"/>
    <property type="match status" value="1"/>
</dbReference>
<gene>
    <name evidence="3" type="ORF">SAMN04488069_10193</name>
</gene>
<dbReference type="Pfam" id="PF01833">
    <property type="entry name" value="TIG"/>
    <property type="match status" value="2"/>
</dbReference>
<dbReference type="Gene3D" id="2.30.30.100">
    <property type="match status" value="3"/>
</dbReference>
<dbReference type="RefSeq" id="WP_092736765.1">
    <property type="nucleotide sequence ID" value="NZ_FNOV01000001.1"/>
</dbReference>
<evidence type="ECO:0000259" key="2">
    <source>
        <dbReference type="SMART" id="SM00429"/>
    </source>
</evidence>
<dbReference type="Pfam" id="PF01839">
    <property type="entry name" value="FG-GAP"/>
    <property type="match status" value="1"/>
</dbReference>
<organism evidence="3 4">
    <name type="scientific">Hymenobacter psychrophilus</name>
    <dbReference type="NCBI Taxonomy" id="651662"/>
    <lineage>
        <taxon>Bacteria</taxon>
        <taxon>Pseudomonadati</taxon>
        <taxon>Bacteroidota</taxon>
        <taxon>Cytophagia</taxon>
        <taxon>Cytophagales</taxon>
        <taxon>Hymenobacteraceae</taxon>
        <taxon>Hymenobacter</taxon>
    </lineage>
</organism>
<feature type="domain" description="IPT/TIG" evidence="2">
    <location>
        <begin position="1082"/>
        <end position="1160"/>
    </location>
</feature>
<evidence type="ECO:0000313" key="4">
    <source>
        <dbReference type="Proteomes" id="UP000199249"/>
    </source>
</evidence>
<dbReference type="InterPro" id="IPR013783">
    <property type="entry name" value="Ig-like_fold"/>
</dbReference>
<dbReference type="SMART" id="SM00429">
    <property type="entry name" value="IPT"/>
    <property type="match status" value="2"/>
</dbReference>
<dbReference type="Gene3D" id="2.60.40.3710">
    <property type="match status" value="1"/>
</dbReference>
<dbReference type="EMBL" id="FNOV01000001">
    <property type="protein sequence ID" value="SDX34726.1"/>
    <property type="molecule type" value="Genomic_DNA"/>
</dbReference>
<dbReference type="PANTHER" id="PTHR46580">
    <property type="entry name" value="SENSOR KINASE-RELATED"/>
    <property type="match status" value="1"/>
</dbReference>
<dbReference type="InterPro" id="IPR028994">
    <property type="entry name" value="Integrin_alpha_N"/>
</dbReference>
<feature type="domain" description="IPT/TIG" evidence="2">
    <location>
        <begin position="531"/>
        <end position="607"/>
    </location>
</feature>
<dbReference type="Gene3D" id="2.60.40.10">
    <property type="entry name" value="Immunoglobulins"/>
    <property type="match status" value="2"/>
</dbReference>
<dbReference type="Pfam" id="PF13517">
    <property type="entry name" value="FG-GAP_3"/>
    <property type="match status" value="9"/>
</dbReference>
<dbReference type="InterPro" id="IPR032812">
    <property type="entry name" value="SbsA_Ig"/>
</dbReference>
<dbReference type="SUPFAM" id="SSF69318">
    <property type="entry name" value="Integrin alpha N-terminal domain"/>
    <property type="match status" value="4"/>
</dbReference>
<dbReference type="InterPro" id="IPR002909">
    <property type="entry name" value="IPT_dom"/>
</dbReference>
<dbReference type="OrthoDB" id="890703at2"/>
<accession>A0A1H3AYC0</accession>
<sequence length="1710" mass="170199">MQTSTRFSTLRRGNPVASPRFLALTLGLSFGYLPLAAQTLPPAPLTVTKLRPAANAIAADRNTAVTVVFSGNPAPASASRLAVYPTQGGRKAGSYVVTDSLLRFTPAGAFRPGEKIWVTVPRTIQGPGGSSIRPFTYPFTTAVGGSGRGNFQPGTEVYRPGLGAGLALGDVDGDGDLDLLTSNAASNTVDILLNGGNASGSSTGIFSNGSSVPVAGRPGALALADVDGDGDLDLLVATNSGTVSIRLNGGDASGSNTGVFSGNHSVAIRGIAQALVVGDVDGDGDLDLLTASTTDGQLSVRLNGGNASGSNTGIFSGTQAFAVAAETSALALADIDGDGDLDVLGTSANGNTINFALNGGDASGSNTGLFLAGQSVPVGLRPAALALADLNGDGTPDLVSANAGSGTVSVRFNGGNGNPAGSFGGAQEVAVGPTPGAVLLADVDADGDLDLVVTDTSPGPGGTGSQVTVRLNGGDGSGSNTGIFGGGYTSPVGLGPAALALGDIDGDLDLDLLTASPGTGTVSVRLNLPPTPLISSFAPTSAVAGSTVTLVGDFLTGATVAVGGVAATILTNSGTRLTFVVPAGASPGPVVVTNIFGSSSSTAFTVLLRVTATAPDPNALNVPRSGSSVRVSFTEPLRTAPAPPLPVFSAQAGGRKAGTVSVQGNTASFAPATGFLPGEVVNVTVPAQVLSAGGLGATPRVLQFTTATGGTGQANFQPGADPVVGSPSPYQVALADVDGDGDLDLITGFSGAGSAGSLSVLRNAGQGTFSGLPAFFEVGGNNPDVRGVTAGDVDGDGDLDLVTANFGRSDVTTLLNDGTGSFFPQSIAPVGGSPYRLALADIDGDGDLDLLTANFGPNNLGNTVSVRLNDGRGIFRGTTELPLGASISGLAVADVDNDGDLDLVASVFGEDRVAIRLNDGTGAFSGTASVAVGPGPYSVALADVNADGFVDLLTANLGGLAAGTTASVRLNDGRGTFGGGSEVGVGTAPSTVLAADMDGDGDLDLLTANYGSNTVSVRLNNGQGIFSGGSDPTVDTSTYTRAGSFSLAVGDLDGDGDLDLAAANSGNATSSTVSIRFNQPAPPVVLGFTPPSGGAGTVVTITGAHFTGTTGVAFNGVAAAFTLVSATQLTATVPATASTGPITVTSPAGSGRSPQDFEVVGSFTLSSVLPVRNQRNALLVSPVVFQFNQPISSTGVAAALSVVSSQAGGRKTGTLTVSGDQLTFVPAMPFKPGETVTASLTAAVQSAGGRALSAGHVFQFTTAAGAASGQFPALRQVASVGLNPLAAAAADLNGDGTLDVVTLNPGGRSFSVRFNDGRGQFSGTTNLSVGSDMLAFAVLDMDKDGDLDLLTTDGRLLILKLNSGTGTFVDGGFRPIQTTITDQIYSLVVGDINADGYPDLLLPDGINSAVWVLLNNRAGGFTNRGTFGVGNGQQYFSQPYQLALADVDADGDLDCISLNGNPSGLAVRLNDGTGQFSGTHYMALNGNSSLAVADVNGDNVPDALVGANGTVQTLLGTGRGTFTVGSSVSVGNFPRTMATGDVDGDGDLDLVTSNSDGYSLSVRLNDGTGRFSGTASIATDQNPIGVVLADLDGDLDLDLLMCQSTDSNVRISLNPGVITTTTASDFTAAVRLFPNPASQRFSLTLPARPQPAPLRLTLRDNLGRVVRSQQLRLPATEATAEFDAAGLAPGMYLLQGTIGSQSFSRRVVLE</sequence>
<dbReference type="Gene3D" id="2.130.10.130">
    <property type="entry name" value="Integrin alpha, N-terminal"/>
    <property type="match status" value="4"/>
</dbReference>
<dbReference type="SUPFAM" id="SSF81296">
    <property type="entry name" value="E set domains"/>
    <property type="match status" value="2"/>
</dbReference>
<evidence type="ECO:0000313" key="3">
    <source>
        <dbReference type="EMBL" id="SDX34726.1"/>
    </source>
</evidence>
<dbReference type="InterPro" id="IPR014756">
    <property type="entry name" value="Ig_E-set"/>
</dbReference>
<dbReference type="NCBIfam" id="TIGR04183">
    <property type="entry name" value="Por_Secre_tail"/>
    <property type="match status" value="1"/>
</dbReference>
<keyword evidence="4" id="KW-1185">Reference proteome</keyword>
<dbReference type="InterPro" id="IPR026444">
    <property type="entry name" value="Secre_tail"/>
</dbReference>
<dbReference type="Proteomes" id="UP000199249">
    <property type="component" value="Unassembled WGS sequence"/>
</dbReference>